<gene>
    <name evidence="2" type="ORF">SAMN04244570_0697</name>
</gene>
<proteinExistence type="predicted"/>
<feature type="transmembrane region" description="Helical" evidence="1">
    <location>
        <begin position="103"/>
        <end position="131"/>
    </location>
</feature>
<dbReference type="Proteomes" id="UP000190042">
    <property type="component" value="Unassembled WGS sequence"/>
</dbReference>
<keyword evidence="3" id="KW-1185">Reference proteome</keyword>
<dbReference type="PANTHER" id="PTHR42867:SF1">
    <property type="entry name" value="MEMBRANE PROTEIN-RELATED"/>
    <property type="match status" value="1"/>
</dbReference>
<keyword evidence="1" id="KW-1133">Transmembrane helix</keyword>
<dbReference type="AlphaFoldDB" id="A0A1T4XHD4"/>
<dbReference type="Pfam" id="PF07136">
    <property type="entry name" value="DUF1385"/>
    <property type="match status" value="1"/>
</dbReference>
<dbReference type="RefSeq" id="WP_078816556.1">
    <property type="nucleotide sequence ID" value="NZ_FUYJ01000001.1"/>
</dbReference>
<protein>
    <submittedName>
        <fullName evidence="2">Uncharacterized conserved protein YqhQ</fullName>
    </submittedName>
</protein>
<feature type="transmembrane region" description="Helical" evidence="1">
    <location>
        <begin position="233"/>
        <end position="254"/>
    </location>
</feature>
<evidence type="ECO:0000256" key="1">
    <source>
        <dbReference type="SAM" id="Phobius"/>
    </source>
</evidence>
<keyword evidence="1" id="KW-0472">Membrane</keyword>
<dbReference type="InterPro" id="IPR010787">
    <property type="entry name" value="DUF1385"/>
</dbReference>
<name>A0A1T4XHD4_9BACL</name>
<feature type="transmembrane region" description="Helical" evidence="1">
    <location>
        <begin position="208"/>
        <end position="227"/>
    </location>
</feature>
<sequence length="331" mass="37158">MGKPKTPPAYGGQALIEGVMFGGKKDTVTAIRRKDDTIEYFHVPREEHPVRQKLKKIPLIRGIVALIESAGNGSKHLTFASDRYDVMPGEEDEQQGEEETSKLVMVLGVAAVGVLTFLFSKFVFTLVPVFLAELFQSVAPGKTAQIMLESFFKLVLLLTYIGLISMTPLIKRVFQYHGAEHKVINNYENHMEMTVENVQSQSRLHYRCGSSFILFTVIVGMFIYFLVPTDPLWLRVVNRILLIPVVLGVSFEVLQLTNAVRNVPVLRYLGYPGLWLQLLTTKEPDDKQVEVAIASFEKLLEVEQYGVSALNSEVAVEKEAVEEQKPVTILS</sequence>
<reference evidence="3" key="1">
    <citation type="submission" date="2017-02" db="EMBL/GenBank/DDBJ databases">
        <authorList>
            <person name="Varghese N."/>
            <person name="Submissions S."/>
        </authorList>
    </citation>
    <scope>NUCLEOTIDE SEQUENCE [LARGE SCALE GENOMIC DNA]</scope>
    <source>
        <strain evidence="3">DSM 23966</strain>
    </source>
</reference>
<dbReference type="PANTHER" id="PTHR42867">
    <property type="entry name" value="MEMBRANE PROTEIN-RELATED"/>
    <property type="match status" value="1"/>
</dbReference>
<dbReference type="EMBL" id="FUYJ01000001">
    <property type="protein sequence ID" value="SKA88555.1"/>
    <property type="molecule type" value="Genomic_DNA"/>
</dbReference>
<evidence type="ECO:0000313" key="2">
    <source>
        <dbReference type="EMBL" id="SKA88555.1"/>
    </source>
</evidence>
<accession>A0A1T4XHD4</accession>
<evidence type="ECO:0000313" key="3">
    <source>
        <dbReference type="Proteomes" id="UP000190042"/>
    </source>
</evidence>
<feature type="transmembrane region" description="Helical" evidence="1">
    <location>
        <begin position="151"/>
        <end position="170"/>
    </location>
</feature>
<organism evidence="2 3">
    <name type="scientific">Sporosarcina newyorkensis</name>
    <dbReference type="NCBI Taxonomy" id="759851"/>
    <lineage>
        <taxon>Bacteria</taxon>
        <taxon>Bacillati</taxon>
        <taxon>Bacillota</taxon>
        <taxon>Bacilli</taxon>
        <taxon>Bacillales</taxon>
        <taxon>Caryophanaceae</taxon>
        <taxon>Sporosarcina</taxon>
    </lineage>
</organism>
<keyword evidence="1" id="KW-0812">Transmembrane</keyword>